<evidence type="ECO:0000313" key="3">
    <source>
        <dbReference type="Proteomes" id="UP000053331"/>
    </source>
</evidence>
<sequence length="861" mass="98156">MPFPRAKSSRQLYDEVKSYDRVITPDGPLASALNRQLDRSHLGPFAIPPRRLAVGRRQESEDRLAFLGMIANEDISWKRCAYAVGNILQCWEHQGSHEAIFEYDAYIDEATERAVERIGDLETASMKLTNDTIDSDLDVIVVEPKMLTQLERAYLPAEYDTVSLFADTEFELPPFRIHESPTAIIETVVDTVTETNAENVGIVLDQESEYSPLIESALEAADIPFFGGPGFTDRSEHRLFLHLLRTAHRGTDTRISEIRSLLTAFDFDVADRETDKRLHELDNENLSWLKNFCHEIQEYTFLDALSAFEHRTDDTLDDFRTELEELGIADEIVTEARLDELSFYLQTYEVPVDRDNEGVLLADAKSASYVGREVVFYLGLDDRWTHSAPRRPWVDQDAQFTRNLKSFQLLLQSGSQQHYLVQDATGGSPVTPCLYFEELLEREYDRFSELPSTTHQLRSEPHDGAVFNTESVDVSPEPVETISKSSLNTYVNSPRDYYFSRIVDGPEKEYLTEGNLLHDFAEFYVTHPAVVDDAALTEVVDLMLDEVRPLIRSVDEQTRRTEYRVSLETIVSYLDDNPPTDGAFLTPSSSTENAIADYFGCDIESPVTERRFVDEDLGINGMIDLVQSQTELLDYKSGSENDANSIVQDAAIDEPSDEPDFQALLYLTYWRSQTPAQQLSFTFFYVTELVDDAIAGDVDLDDALTTVTYYPGSLTDHVRTEEFFEYLREEGANKCQKILSKIDYQTYAALFDAAPLVETTDSDELIESEFGRTMIERLEAEIGEYKYVKTGSKQVMREIARQQKGAFFKPDLDAFESFVEERLTELNRRRTGDEPFPIEGLAGEPNYRRVDNRDLLLEGDQ</sequence>
<evidence type="ECO:0000313" key="2">
    <source>
        <dbReference type="EMBL" id="KKF40128.1"/>
    </source>
</evidence>
<dbReference type="SUPFAM" id="SSF52540">
    <property type="entry name" value="P-loop containing nucleoside triphosphate hydrolases"/>
    <property type="match status" value="1"/>
</dbReference>
<dbReference type="InterPro" id="IPR027417">
    <property type="entry name" value="P-loop_NTPase"/>
</dbReference>
<dbReference type="RefSeq" id="WP_050022816.1">
    <property type="nucleotide sequence ID" value="NZ_JNFH02000001.1"/>
</dbReference>
<keyword evidence="3" id="KW-1185">Reference proteome</keyword>
<gene>
    <name evidence="2" type="ORF">FK85_22925</name>
</gene>
<comment type="caution">
    <text evidence="2">The sequence shown here is derived from an EMBL/GenBank/DDBJ whole genome shotgun (WGS) entry which is preliminary data.</text>
</comment>
<accession>A0A0F8BII3</accession>
<dbReference type="OrthoDB" id="319934at2157"/>
<name>A0A0F8BII3_9EURY</name>
<dbReference type="Pfam" id="PF12705">
    <property type="entry name" value="PDDEXK_1"/>
    <property type="match status" value="1"/>
</dbReference>
<organism evidence="2 3">
    <name type="scientific">Halorubrum saccharovorum</name>
    <dbReference type="NCBI Taxonomy" id="2248"/>
    <lineage>
        <taxon>Archaea</taxon>
        <taxon>Methanobacteriati</taxon>
        <taxon>Methanobacteriota</taxon>
        <taxon>Stenosarchaea group</taxon>
        <taxon>Halobacteria</taxon>
        <taxon>Halobacteriales</taxon>
        <taxon>Haloferacaceae</taxon>
        <taxon>Halorubrum</taxon>
    </lineage>
</organism>
<feature type="domain" description="PD-(D/E)XK endonuclease-like" evidence="1">
    <location>
        <begin position="482"/>
        <end position="741"/>
    </location>
</feature>
<dbReference type="EMBL" id="JNFH02000001">
    <property type="protein sequence ID" value="KKF40128.1"/>
    <property type="molecule type" value="Genomic_DNA"/>
</dbReference>
<proteinExistence type="predicted"/>
<dbReference type="AlphaFoldDB" id="A0A0F8BII3"/>
<dbReference type="InterPro" id="IPR038726">
    <property type="entry name" value="PDDEXK_AddAB-type"/>
</dbReference>
<reference evidence="2 3" key="1">
    <citation type="journal article" date="2015" name="Genome Announc.">
        <title>Draft genome sequence of a Halorubrum H3 strain isolated from the burlinskoye salt lake (Altai Krai, Russia).</title>
        <authorList>
            <person name="Rozanov A.S."/>
            <person name="Bryanskaya A.V."/>
            <person name="Malup T.K."/>
            <person name="Kotenko A.V."/>
            <person name="Peltek S.E."/>
        </authorList>
    </citation>
    <scope>NUCLEOTIDE SEQUENCE [LARGE SCALE GENOMIC DNA]</scope>
    <source>
        <strain evidence="2 3">H3</strain>
    </source>
</reference>
<protein>
    <recommendedName>
        <fullName evidence="1">PD-(D/E)XK endonuclease-like domain-containing protein</fullName>
    </recommendedName>
</protein>
<dbReference type="Proteomes" id="UP000053331">
    <property type="component" value="Unassembled WGS sequence"/>
</dbReference>
<evidence type="ECO:0000259" key="1">
    <source>
        <dbReference type="Pfam" id="PF12705"/>
    </source>
</evidence>